<evidence type="ECO:0000256" key="4">
    <source>
        <dbReference type="ARBA" id="ARBA00023136"/>
    </source>
</evidence>
<dbReference type="Pfam" id="PF13564">
    <property type="entry name" value="DoxX_2"/>
    <property type="match status" value="1"/>
</dbReference>
<sequence length="145" mass="15041">MAPFVVLAAVTALARLLGWFVDVTWLDSWSDAVRFGLAAMFALTASAHFLQPRRSALIEMVPPRLPAAPAMVTLTGVLEIAGAIGLLIPATADLAAAGLAALLVVMFPANVWAARKGVGVKTMPLPLRTVLQVVFLGATALVIAG</sequence>
<protein>
    <submittedName>
        <fullName evidence="6">Putative membrane protein</fullName>
    </submittedName>
</protein>
<comment type="caution">
    <text evidence="6">The sequence shown here is derived from an EMBL/GenBank/DDBJ whole genome shotgun (WGS) entry which is preliminary data.</text>
</comment>
<evidence type="ECO:0000256" key="1">
    <source>
        <dbReference type="ARBA" id="ARBA00004141"/>
    </source>
</evidence>
<dbReference type="InterPro" id="IPR032808">
    <property type="entry name" value="DoxX"/>
</dbReference>
<dbReference type="GO" id="GO:0016020">
    <property type="term" value="C:membrane"/>
    <property type="evidence" value="ECO:0007669"/>
    <property type="project" value="UniProtKB-SubCell"/>
</dbReference>
<keyword evidence="3 5" id="KW-1133">Transmembrane helix</keyword>
<dbReference type="PANTHER" id="PTHR36974:SF1">
    <property type="entry name" value="DOXX FAMILY MEMBRANE PROTEIN"/>
    <property type="match status" value="1"/>
</dbReference>
<dbReference type="OrthoDB" id="129693at2"/>
<keyword evidence="2 5" id="KW-0812">Transmembrane</keyword>
<reference evidence="6 7" key="1">
    <citation type="submission" date="2019-06" db="EMBL/GenBank/DDBJ databases">
        <title>Sequencing the genomes of 1000 actinobacteria strains.</title>
        <authorList>
            <person name="Klenk H.-P."/>
        </authorList>
    </citation>
    <scope>NUCLEOTIDE SEQUENCE [LARGE SCALE GENOMIC DNA]</scope>
    <source>
        <strain evidence="6 7">DSM 103495</strain>
    </source>
</reference>
<keyword evidence="7" id="KW-1185">Reference proteome</keyword>
<evidence type="ECO:0000313" key="6">
    <source>
        <dbReference type="EMBL" id="TQM31176.1"/>
    </source>
</evidence>
<dbReference type="RefSeq" id="WP_141809328.1">
    <property type="nucleotide sequence ID" value="NZ_VFPG01000001.1"/>
</dbReference>
<dbReference type="AlphaFoldDB" id="A0A543FBL1"/>
<evidence type="ECO:0000256" key="5">
    <source>
        <dbReference type="SAM" id="Phobius"/>
    </source>
</evidence>
<evidence type="ECO:0000256" key="3">
    <source>
        <dbReference type="ARBA" id="ARBA00022989"/>
    </source>
</evidence>
<feature type="transmembrane region" description="Helical" evidence="5">
    <location>
        <begin position="70"/>
        <end position="88"/>
    </location>
</feature>
<feature type="transmembrane region" description="Helical" evidence="5">
    <location>
        <begin position="34"/>
        <end position="50"/>
    </location>
</feature>
<organism evidence="6 7">
    <name type="scientific">Nocardia bhagyanarayanae</name>
    <dbReference type="NCBI Taxonomy" id="1215925"/>
    <lineage>
        <taxon>Bacteria</taxon>
        <taxon>Bacillati</taxon>
        <taxon>Actinomycetota</taxon>
        <taxon>Actinomycetes</taxon>
        <taxon>Mycobacteriales</taxon>
        <taxon>Nocardiaceae</taxon>
        <taxon>Nocardia</taxon>
    </lineage>
</organism>
<gene>
    <name evidence="6" type="ORF">FB390_2829</name>
</gene>
<comment type="subcellular location">
    <subcellularLocation>
        <location evidence="1">Membrane</location>
        <topology evidence="1">Multi-pass membrane protein</topology>
    </subcellularLocation>
</comment>
<dbReference type="PANTHER" id="PTHR36974">
    <property type="entry name" value="MEMBRANE PROTEIN-RELATED"/>
    <property type="match status" value="1"/>
</dbReference>
<proteinExistence type="predicted"/>
<feature type="transmembrane region" description="Helical" evidence="5">
    <location>
        <begin position="125"/>
        <end position="144"/>
    </location>
</feature>
<dbReference type="Proteomes" id="UP000316331">
    <property type="component" value="Unassembled WGS sequence"/>
</dbReference>
<accession>A0A543FBL1</accession>
<name>A0A543FBL1_9NOCA</name>
<feature type="transmembrane region" description="Helical" evidence="5">
    <location>
        <begin position="94"/>
        <end position="113"/>
    </location>
</feature>
<evidence type="ECO:0000313" key="7">
    <source>
        <dbReference type="Proteomes" id="UP000316331"/>
    </source>
</evidence>
<keyword evidence="4 5" id="KW-0472">Membrane</keyword>
<evidence type="ECO:0000256" key="2">
    <source>
        <dbReference type="ARBA" id="ARBA00022692"/>
    </source>
</evidence>
<dbReference type="EMBL" id="VFPG01000001">
    <property type="protein sequence ID" value="TQM31176.1"/>
    <property type="molecule type" value="Genomic_DNA"/>
</dbReference>